<evidence type="ECO:0000313" key="2">
    <source>
        <dbReference type="Proteomes" id="UP000488956"/>
    </source>
</evidence>
<sequence>MHRERGDTFWSACLITILAPTARVLLAVPLALRILAPLDGRPPRSTIGCAGLDIRRQRISGSPVYRTCGNGSRPVGNCRADGCRC</sequence>
<dbReference type="EMBL" id="QXFX01000176">
    <property type="protein sequence ID" value="KAE9127386.1"/>
    <property type="molecule type" value="Genomic_DNA"/>
</dbReference>
<dbReference type="Proteomes" id="UP000488956">
    <property type="component" value="Unassembled WGS sequence"/>
</dbReference>
<protein>
    <submittedName>
        <fullName evidence="1">Uncharacterized protein</fullName>
    </submittedName>
</protein>
<dbReference type="AlphaFoldDB" id="A0A6G0LQR3"/>
<organism evidence="1 2">
    <name type="scientific">Phytophthora fragariae</name>
    <dbReference type="NCBI Taxonomy" id="53985"/>
    <lineage>
        <taxon>Eukaryota</taxon>
        <taxon>Sar</taxon>
        <taxon>Stramenopiles</taxon>
        <taxon>Oomycota</taxon>
        <taxon>Peronosporomycetes</taxon>
        <taxon>Peronosporales</taxon>
        <taxon>Peronosporaceae</taxon>
        <taxon>Phytophthora</taxon>
    </lineage>
</organism>
<reference evidence="1 2" key="1">
    <citation type="submission" date="2018-09" db="EMBL/GenBank/DDBJ databases">
        <title>Genomic investigation of the strawberry pathogen Phytophthora fragariae indicates pathogenicity is determined by transcriptional variation in three key races.</title>
        <authorList>
            <person name="Adams T.M."/>
            <person name="Armitage A.D."/>
            <person name="Sobczyk M.K."/>
            <person name="Bates H.J."/>
            <person name="Dunwell J.M."/>
            <person name="Nellist C.F."/>
            <person name="Harrison R.J."/>
        </authorList>
    </citation>
    <scope>NUCLEOTIDE SEQUENCE [LARGE SCALE GENOMIC DNA]</scope>
    <source>
        <strain evidence="1 2">ONT-3</strain>
    </source>
</reference>
<accession>A0A6G0LQR3</accession>
<comment type="caution">
    <text evidence="1">The sequence shown here is derived from an EMBL/GenBank/DDBJ whole genome shotgun (WGS) entry which is preliminary data.</text>
</comment>
<name>A0A6G0LQR3_9STRA</name>
<evidence type="ECO:0000313" key="1">
    <source>
        <dbReference type="EMBL" id="KAE9127386.1"/>
    </source>
</evidence>
<gene>
    <name evidence="1" type="ORF">PF010_g4926</name>
</gene>
<proteinExistence type="predicted"/>